<keyword evidence="3" id="KW-1133">Transmembrane helix</keyword>
<feature type="transmembrane region" description="Helical" evidence="3">
    <location>
        <begin position="430"/>
        <end position="448"/>
    </location>
</feature>
<feature type="transmembrane region" description="Helical" evidence="3">
    <location>
        <begin position="364"/>
        <end position="387"/>
    </location>
</feature>
<dbReference type="Gene3D" id="2.70.98.40">
    <property type="entry name" value="Glycoside hydrolase, family 65, N-terminal domain"/>
    <property type="match status" value="2"/>
</dbReference>
<feature type="transmembrane region" description="Helical" evidence="3">
    <location>
        <begin position="324"/>
        <end position="343"/>
    </location>
</feature>
<evidence type="ECO:0000259" key="4">
    <source>
        <dbReference type="Pfam" id="PF06165"/>
    </source>
</evidence>
<feature type="transmembrane region" description="Helical" evidence="3">
    <location>
        <begin position="241"/>
        <end position="269"/>
    </location>
</feature>
<sequence>MSNPKRTITGCNLLVYAITYAGGIISAAGVCLVICQGRSSSVFAGFLGLVAGILLKYHFTRKFLSITEAIQDSLIPAIFAASFCAETHLWQVPSSWGQILTLTDLGSALFCLFYFTALIYCLAVTGRHLGSTAGVVILLIPYLFNGLLILGATGLMEKLGNTLASGLATAPWAVRIIGRTAVIAIFNEIVLSCISLLLTKRWIKDIRIHVLLVLSAGGASLTPEVADFGSGDFLATLPMSLALPITLIAVMISQAGLWSQTFLITGVFIDAIHGKKPSWYWDSWHYRMGFLKGAVYGLVFMCMIYTASLVIGEKAFLFLTIAHPYLSCSIAGALLFPLFKTIIETFDGSARFLKRAALSFLDDLNYIRGTVIGVFVGYCISTGFLSASGTDRFLFGLCAGASAYAGVNILTDAFNIMLGNRKKLQSWRIYCLEACLGGAVGGGLAWYLDGQQIQTVVHKVIKYASYNFYASGIVVESYVIYPLCSKWGAMDLGQATGGVRLLYNEALSGVINWSLAAPLFGINLIVLTAFFKRTIGPIKELFTEKGLVTLVEQTVRVLRWGLWMAPVIYSLLRMSQDPTWYNQDGAIRTIVTTIKSWTLEPSDFRSWSLSVFLGILVHDWLRVLIFIDHMGLRVATMVNLSFVGADLLDEKAARAIGHSARARCIPEGLRHFFTWAPLLIPFYLPRGADWDYVWTRSAILYRELSADGHWPAVDYLAGFFLLITLGIGTVFGIRRLEAAIRTKDIAGMQTGFGVSRSKVRAHILTNGVYTVEVMDNGAGYSRVYSAYRKGFELDITRRPDDPLHMQGKFFYLVDREKQVGNPERFWSIGSCPVWREGAQYSVIQPNPLSLILTCSYAGIKSEAHLRLNTDETVELWRVRLFNMENFARRIELISYQEFGMNQTDAYRRHPFFNHLHAGTRFVRPMAMLLAGNRLLKDSNTDPTKRRMTKETAFHALKPAAGVRLLGYEDSRSGFIGNDTLKNPAAIEGGMRNPEDEGLLYTFDPIASLRIQLDLAPLGSAEVDFLDGYAPNEQEAISLLARHTGIRPDPYCKTWKAFSTPRGVNETTAQANGKNKFQGYSVPYSFSENGEEIRVGWNTPQPWAHVMANPLGYGALVTNHGSMYSFMGNSQQNGITPFDFDAVSSQSPGQVLYIMDLDTGETDSPTYIPFRKKQAISDVTLGRGYAVFRKLSNIAEMELTQFILAHEPAEVRILKIKNRGSKDLHLRVAIFAQIILGEMPIDTRGKIQTDKGPDQNVLFFSNPENDFFKGWAFVATNISLDSVETIRSRFIGGPDRDLTNPYMLENGASDESQPDDGFRIAGLVGGLNVPAMAEESVIVIVGQTKEKEQAAVIIRNYLDLNMADEAFSTTKNFWKNHIPLLQVKSNDADIDMMVNTWLPYQVLVSRLWGKLGPNQRSGAYGFRDQLQDVLPFIYFSPDLARRQVLLHSAQQFLEGDVLQWWHQSWEGKTGVGFRGRSSDPHLWLPYLVSHYVKATGDTAILNEETPFLEGNIVSKRSEGILLAPRQSRESASLYIHCLKAIDLTLNRMGTHGLPLLGTGDWNDGMDIAGFRGKAESVWLGFFLYDVLRRFSDIVGMKEGGCRKVHYEQKAFALRSSLDSMWRKDRYVRAITDKGEEILRADALMASWPIISGIADFDRGCIVMETALNELERHNLVLLFSPPYTEDDKIYPGRLSDYPPGVRENAGQYSHGATWLVDALLLLSDMAREKGMTEKADLFRLQAVQLWIKISPLSHMPDNDMAVYGLPPHQQAADISYGPGYEGRGGWSWYTGAAGRMLYTAYELFGLRLDSNHRLRVSRSFGDSP</sequence>
<feature type="domain" description="Glycosyl hydrolase 94 supersandwich" evidence="4">
    <location>
        <begin position="1096"/>
        <end position="1358"/>
    </location>
</feature>
<feature type="transmembrane region" description="Helical" evidence="3">
    <location>
        <begin position="510"/>
        <end position="531"/>
    </location>
</feature>
<dbReference type="InterPro" id="IPR033432">
    <property type="entry name" value="GH94_catalytic"/>
</dbReference>
<dbReference type="InterPro" id="IPR008928">
    <property type="entry name" value="6-hairpin_glycosidase_sf"/>
</dbReference>
<dbReference type="InterPro" id="IPR012341">
    <property type="entry name" value="6hp_glycosidase-like_sf"/>
</dbReference>
<dbReference type="InterPro" id="IPR037018">
    <property type="entry name" value="GH65_N"/>
</dbReference>
<feature type="transmembrane region" description="Helical" evidence="3">
    <location>
        <begin position="393"/>
        <end position="418"/>
    </location>
</feature>
<dbReference type="Pfam" id="PF17167">
    <property type="entry name" value="Glyco_hydro_94"/>
    <property type="match status" value="1"/>
</dbReference>
<accession>A0A445N2T5</accession>
<name>A0A445N2T5_9BACT</name>
<feature type="transmembrane region" description="Helical" evidence="3">
    <location>
        <begin position="13"/>
        <end position="35"/>
    </location>
</feature>
<feature type="transmembrane region" description="Helical" evidence="3">
    <location>
        <begin position="42"/>
        <end position="59"/>
    </location>
</feature>
<dbReference type="GO" id="GO:0005975">
    <property type="term" value="P:carbohydrate metabolic process"/>
    <property type="evidence" value="ECO:0007669"/>
    <property type="project" value="InterPro"/>
</dbReference>
<feature type="transmembrane region" description="Helical" evidence="3">
    <location>
        <begin position="99"/>
        <end position="123"/>
    </location>
</feature>
<dbReference type="InterPro" id="IPR010383">
    <property type="entry name" value="Glyco_hydrolase_94_b-supersand"/>
</dbReference>
<dbReference type="InterPro" id="IPR052047">
    <property type="entry name" value="GH94_Enzymes"/>
</dbReference>
<feature type="transmembrane region" description="Helical" evidence="3">
    <location>
        <begin position="176"/>
        <end position="198"/>
    </location>
</feature>
<proteinExistence type="predicted"/>
<reference evidence="6" key="1">
    <citation type="submission" date="2018-01" db="EMBL/GenBank/DDBJ databases">
        <authorList>
            <person name="Regsiter A."/>
            <person name="William W."/>
        </authorList>
    </citation>
    <scope>NUCLEOTIDE SEQUENCE</scope>
    <source>
        <strain evidence="6">TRIP AH-1</strain>
    </source>
</reference>
<protein>
    <submittedName>
        <fullName evidence="6">Putative Glycosyltransferase 36</fullName>
    </submittedName>
</protein>
<gene>
    <name evidence="6" type="ORF">PITCH_A780116</name>
</gene>
<evidence type="ECO:0000256" key="3">
    <source>
        <dbReference type="SAM" id="Phobius"/>
    </source>
</evidence>
<keyword evidence="3" id="KW-0812">Transmembrane</keyword>
<dbReference type="Gene3D" id="1.50.10.10">
    <property type="match status" value="1"/>
</dbReference>
<evidence type="ECO:0000256" key="1">
    <source>
        <dbReference type="ARBA" id="ARBA00022676"/>
    </source>
</evidence>
<dbReference type="SUPFAM" id="SSF74650">
    <property type="entry name" value="Galactose mutarotase-like"/>
    <property type="match status" value="2"/>
</dbReference>
<dbReference type="GO" id="GO:0030246">
    <property type="term" value="F:carbohydrate binding"/>
    <property type="evidence" value="ECO:0007669"/>
    <property type="project" value="InterPro"/>
</dbReference>
<dbReference type="InterPro" id="IPR011013">
    <property type="entry name" value="Gal_mutarotase_sf_dom"/>
</dbReference>
<evidence type="ECO:0000313" key="6">
    <source>
        <dbReference type="EMBL" id="SPD75986.1"/>
    </source>
</evidence>
<feature type="domain" description="Glycosyl hydrolase 94 supersandwich" evidence="4">
    <location>
        <begin position="760"/>
        <end position="1043"/>
    </location>
</feature>
<feature type="domain" description="Glycosyl hydrolase 94 catalytic" evidence="5">
    <location>
        <begin position="1372"/>
        <end position="1798"/>
    </location>
</feature>
<dbReference type="SMART" id="SM01068">
    <property type="entry name" value="CBM_X"/>
    <property type="match status" value="1"/>
</dbReference>
<feature type="transmembrane region" description="Helical" evidence="3">
    <location>
        <begin position="290"/>
        <end position="312"/>
    </location>
</feature>
<dbReference type="Pfam" id="PF06165">
    <property type="entry name" value="GH94_b-supersand"/>
    <property type="match status" value="2"/>
</dbReference>
<dbReference type="EMBL" id="OJIN01000223">
    <property type="protein sequence ID" value="SPD75986.1"/>
    <property type="molecule type" value="Genomic_DNA"/>
</dbReference>
<evidence type="ECO:0000256" key="2">
    <source>
        <dbReference type="ARBA" id="ARBA00022679"/>
    </source>
</evidence>
<keyword evidence="3" id="KW-0472">Membrane</keyword>
<feature type="transmembrane region" description="Helical" evidence="3">
    <location>
        <begin position="712"/>
        <end position="733"/>
    </location>
</feature>
<dbReference type="GO" id="GO:0016757">
    <property type="term" value="F:glycosyltransferase activity"/>
    <property type="evidence" value="ECO:0007669"/>
    <property type="project" value="UniProtKB-KW"/>
</dbReference>
<dbReference type="SUPFAM" id="SSF48208">
    <property type="entry name" value="Six-hairpin glycosidases"/>
    <property type="match status" value="1"/>
</dbReference>
<evidence type="ECO:0000259" key="5">
    <source>
        <dbReference type="Pfam" id="PF17167"/>
    </source>
</evidence>
<feature type="transmembrane region" description="Helical" evidence="3">
    <location>
        <begin position="135"/>
        <end position="156"/>
    </location>
</feature>
<keyword evidence="2 6" id="KW-0808">Transferase</keyword>
<dbReference type="PANTHER" id="PTHR37469:SF2">
    <property type="entry name" value="CELLOBIONIC ACID PHOSPHORYLASE"/>
    <property type="match status" value="1"/>
</dbReference>
<dbReference type="PANTHER" id="PTHR37469">
    <property type="entry name" value="CELLOBIONIC ACID PHOSPHORYLASE-RELATED"/>
    <property type="match status" value="1"/>
</dbReference>
<keyword evidence="1" id="KW-0328">Glycosyltransferase</keyword>
<organism evidence="6">
    <name type="scientific">uncultured Desulfobacterium sp</name>
    <dbReference type="NCBI Taxonomy" id="201089"/>
    <lineage>
        <taxon>Bacteria</taxon>
        <taxon>Pseudomonadati</taxon>
        <taxon>Thermodesulfobacteriota</taxon>
        <taxon>Desulfobacteria</taxon>
        <taxon>Desulfobacterales</taxon>
        <taxon>Desulfobacteriaceae</taxon>
        <taxon>Desulfobacterium</taxon>
        <taxon>environmental samples</taxon>
    </lineage>
</organism>